<keyword evidence="5" id="KW-0862">Zinc</keyword>
<feature type="region of interest" description="Disordered" evidence="9">
    <location>
        <begin position="742"/>
        <end position="763"/>
    </location>
</feature>
<comment type="caution">
    <text evidence="12">The sequence shown here is derived from an EMBL/GenBank/DDBJ whole genome shotgun (WGS) entry which is preliminary data.</text>
</comment>
<evidence type="ECO:0000259" key="10">
    <source>
        <dbReference type="PROSITE" id="PS50102"/>
    </source>
</evidence>
<evidence type="ECO:0000256" key="7">
    <source>
        <dbReference type="PROSITE-ProRule" id="PRU00176"/>
    </source>
</evidence>
<feature type="domain" description="RRM" evidence="10">
    <location>
        <begin position="495"/>
        <end position="588"/>
    </location>
</feature>
<evidence type="ECO:0000256" key="9">
    <source>
        <dbReference type="SAM" id="MobiDB-lite"/>
    </source>
</evidence>
<dbReference type="InterPro" id="IPR047201">
    <property type="entry name" value="ERI-1_3'hExo-like"/>
</dbReference>
<keyword evidence="13" id="KW-1185">Reference proteome</keyword>
<evidence type="ECO:0000256" key="3">
    <source>
        <dbReference type="ARBA" id="ARBA00022771"/>
    </source>
</evidence>
<keyword evidence="1" id="KW-0540">Nuclease</keyword>
<dbReference type="PROSITE" id="PS50199">
    <property type="entry name" value="ZF_RANBP2_2"/>
    <property type="match status" value="2"/>
</dbReference>
<dbReference type="CDD" id="cd12452">
    <property type="entry name" value="RRM_ARP_like"/>
    <property type="match status" value="1"/>
</dbReference>
<evidence type="ECO:0008006" key="14">
    <source>
        <dbReference type="Google" id="ProtNLM"/>
    </source>
</evidence>
<dbReference type="InterPro" id="IPR012677">
    <property type="entry name" value="Nucleotide-bd_a/b_plait_sf"/>
</dbReference>
<dbReference type="Gene3D" id="3.30.70.330">
    <property type="match status" value="1"/>
</dbReference>
<dbReference type="InterPro" id="IPR036397">
    <property type="entry name" value="RNaseH_sf"/>
</dbReference>
<dbReference type="InterPro" id="IPR036443">
    <property type="entry name" value="Znf_RanBP2_sf"/>
</dbReference>
<dbReference type="EMBL" id="JAWRVI010000061">
    <property type="protein sequence ID" value="KAK4083079.1"/>
    <property type="molecule type" value="Genomic_DNA"/>
</dbReference>
<dbReference type="Pfam" id="PF00929">
    <property type="entry name" value="RNase_T"/>
    <property type="match status" value="1"/>
</dbReference>
<evidence type="ECO:0000256" key="8">
    <source>
        <dbReference type="PROSITE-ProRule" id="PRU00322"/>
    </source>
</evidence>
<dbReference type="Proteomes" id="UP001287286">
    <property type="component" value="Unassembled WGS sequence"/>
</dbReference>
<evidence type="ECO:0000313" key="13">
    <source>
        <dbReference type="Proteomes" id="UP001287286"/>
    </source>
</evidence>
<dbReference type="InterPro" id="IPR012337">
    <property type="entry name" value="RNaseH-like_sf"/>
</dbReference>
<protein>
    <recommendedName>
        <fullName evidence="14">RNA binding protein (Arp)</fullName>
    </recommendedName>
</protein>
<evidence type="ECO:0000256" key="4">
    <source>
        <dbReference type="ARBA" id="ARBA00022801"/>
    </source>
</evidence>
<feature type="region of interest" description="Disordered" evidence="9">
    <location>
        <begin position="820"/>
        <end position="880"/>
    </location>
</feature>
<evidence type="ECO:0000256" key="6">
    <source>
        <dbReference type="ARBA" id="ARBA00022839"/>
    </source>
</evidence>
<dbReference type="SUPFAM" id="SSF53098">
    <property type="entry name" value="Ribonuclease H-like"/>
    <property type="match status" value="1"/>
</dbReference>
<evidence type="ECO:0000256" key="5">
    <source>
        <dbReference type="ARBA" id="ARBA00022833"/>
    </source>
</evidence>
<accession>A0ABR0BLI1</accession>
<evidence type="ECO:0000256" key="2">
    <source>
        <dbReference type="ARBA" id="ARBA00022723"/>
    </source>
</evidence>
<dbReference type="InterPro" id="IPR001876">
    <property type="entry name" value="Znf_RanBP2"/>
</dbReference>
<name>A0ABR0BLI1_PURLI</name>
<dbReference type="Pfam" id="PF00076">
    <property type="entry name" value="RRM_1"/>
    <property type="match status" value="1"/>
</dbReference>
<organism evidence="12 13">
    <name type="scientific">Purpureocillium lilacinum</name>
    <name type="common">Paecilomyces lilacinus</name>
    <dbReference type="NCBI Taxonomy" id="33203"/>
    <lineage>
        <taxon>Eukaryota</taxon>
        <taxon>Fungi</taxon>
        <taxon>Dikarya</taxon>
        <taxon>Ascomycota</taxon>
        <taxon>Pezizomycotina</taxon>
        <taxon>Sordariomycetes</taxon>
        <taxon>Hypocreomycetidae</taxon>
        <taxon>Hypocreales</taxon>
        <taxon>Ophiocordycipitaceae</taxon>
        <taxon>Purpureocillium</taxon>
    </lineage>
</organism>
<dbReference type="SUPFAM" id="SSF54928">
    <property type="entry name" value="RNA-binding domain, RBD"/>
    <property type="match status" value="1"/>
</dbReference>
<dbReference type="InterPro" id="IPR051274">
    <property type="entry name" value="3-5_Exoribonuclease"/>
</dbReference>
<dbReference type="PANTHER" id="PTHR23044">
    <property type="entry name" value="3'-5' EXONUCLEASE ERI1-RELATED"/>
    <property type="match status" value="1"/>
</dbReference>
<evidence type="ECO:0000256" key="1">
    <source>
        <dbReference type="ARBA" id="ARBA00022722"/>
    </source>
</evidence>
<dbReference type="InterPro" id="IPR013520">
    <property type="entry name" value="Ribonucl_H"/>
</dbReference>
<dbReference type="SMART" id="SM00547">
    <property type="entry name" value="ZnF_RBZ"/>
    <property type="match status" value="2"/>
</dbReference>
<dbReference type="Gene3D" id="3.30.420.10">
    <property type="entry name" value="Ribonuclease H-like superfamily/Ribonuclease H"/>
    <property type="match status" value="1"/>
</dbReference>
<feature type="domain" description="RanBP2-type" evidence="11">
    <location>
        <begin position="691"/>
        <end position="722"/>
    </location>
</feature>
<evidence type="ECO:0000313" key="12">
    <source>
        <dbReference type="EMBL" id="KAK4083079.1"/>
    </source>
</evidence>
<dbReference type="SUPFAM" id="SSF90209">
    <property type="entry name" value="Ran binding protein zinc finger-like"/>
    <property type="match status" value="2"/>
</dbReference>
<keyword evidence="6" id="KW-0269">Exonuclease</keyword>
<dbReference type="Pfam" id="PF00641">
    <property type="entry name" value="Zn_ribbon_RanBP"/>
    <property type="match status" value="2"/>
</dbReference>
<dbReference type="PROSITE" id="PS50102">
    <property type="entry name" value="RRM"/>
    <property type="match status" value="1"/>
</dbReference>
<keyword evidence="3 8" id="KW-0863">Zinc-finger</keyword>
<evidence type="ECO:0000259" key="11">
    <source>
        <dbReference type="PROSITE" id="PS50199"/>
    </source>
</evidence>
<keyword evidence="2" id="KW-0479">Metal-binding</keyword>
<dbReference type="InterPro" id="IPR000504">
    <property type="entry name" value="RRM_dom"/>
</dbReference>
<feature type="compositionally biased region" description="Polar residues" evidence="9">
    <location>
        <begin position="823"/>
        <end position="845"/>
    </location>
</feature>
<dbReference type="PROSITE" id="PS01358">
    <property type="entry name" value="ZF_RANBP2_1"/>
    <property type="match status" value="2"/>
</dbReference>
<keyword evidence="7" id="KW-0694">RNA-binding</keyword>
<dbReference type="SMART" id="SM00479">
    <property type="entry name" value="EXOIII"/>
    <property type="match status" value="1"/>
</dbReference>
<dbReference type="InterPro" id="IPR034351">
    <property type="entry name" value="Nrp1_RRM"/>
</dbReference>
<feature type="region of interest" description="Disordered" evidence="9">
    <location>
        <begin position="178"/>
        <end position="247"/>
    </location>
</feature>
<keyword evidence="4" id="KW-0378">Hydrolase</keyword>
<reference evidence="12 13" key="1">
    <citation type="journal article" date="2024" name="Microbiol. Resour. Announc.">
        <title>Genome annotations for the ascomycete fungi Trichoderma harzianum, Trichoderma aggressivum, and Purpureocillium lilacinum.</title>
        <authorList>
            <person name="Beijen E.P.W."/>
            <person name="Ohm R.A."/>
        </authorList>
    </citation>
    <scope>NUCLEOTIDE SEQUENCE [LARGE SCALE GENOMIC DNA]</scope>
    <source>
        <strain evidence="12 13">CBS 150709</strain>
    </source>
</reference>
<dbReference type="InterPro" id="IPR035979">
    <property type="entry name" value="RBD_domain_sf"/>
</dbReference>
<dbReference type="CDD" id="cd06133">
    <property type="entry name" value="ERI-1_3'hExo_like"/>
    <property type="match status" value="1"/>
</dbReference>
<proteinExistence type="predicted"/>
<feature type="domain" description="RanBP2-type" evidence="11">
    <location>
        <begin position="609"/>
        <end position="638"/>
    </location>
</feature>
<gene>
    <name evidence="12" type="ORF">Purlil1_11023</name>
</gene>
<dbReference type="Gene3D" id="4.10.1060.10">
    <property type="entry name" value="Zinc finger, RanBP2-type"/>
    <property type="match status" value="2"/>
</dbReference>
<sequence>MRGTPIVHWPLAAWPLGERAVSSVRQAQLEMLMRSRCRAWPVQEQVQVQVQVLRGHPWMDGIHGGFQVEMPAQATGALSWRSWCLSVRAGTAQFASGPGPRVPGPPHRAGRRWRLPRCQVPYLGYLPGSRTGQYSRVPRPPSTVASTAAASCQLTRPPVAGRPPVPFLPRAHPIHHTAPSFSQFNPPIQQPLPPRRQQSRSFVLSRPGHRLQLPPPPLLKRHKVDSRARRPSPAVSSPKPPTPIMTTQPQVNIDRYVVIHVATTCDEHGVYVTKDSAEVIELGWILLDANSLEEITHESVLVKPVNTPITPLCTSLTTLTWEHVRNAGTFRDAISRFDAFATEYLTSKNLDFVFVTLDAWDLRVQLPREARDKAVVLPPYLQHSRTFDLRTEYQRWQQHHPESLPFGPSMLSNICAALEVEPVQSSAPIKHNLPFHLQALAPASPRRAMEEAITLARVLRGLIRKSQPAQDHPDVLTRPMDARADVRAFLSERSKVLHMSGLPHDTTQSELESWFTQFGGRPIAFWTLRTPEQHKPTGTGFAVFSSHEEVSCPPLLAKLTYASQAAESLCMNGRALNEKAIEVSPSSSRVLDRAQDILTPFPPSKNRPRPGDWTCPSCGFSNFQRRTACFRCSFPAMGAGPAGGEMGGGAPGGYGYQYGPPNMMPPPPHGGHHGPMGHGGRMGGGGVVPFRAGDWKCGNEVCGYHNFAKNVCCLRCGASRAGAAVVADSGYPSPMDNASQYSMSQGSMAGTPGPGPFGSGNSFASGGGYNQHFGGPPSHFLPSGLGGGAGAYPSSLNTQGFGSTPGSHSAGPFDSRAAEAAFQSATNGPASAGPNASNNFYNNGENDPFAFLSSGIGGLSVSGNDARQNGGGAPPSKSPA</sequence>
<dbReference type="PANTHER" id="PTHR23044:SF61">
    <property type="entry name" value="3'-5' EXORIBONUCLEASE 1-RELATED"/>
    <property type="match status" value="1"/>
</dbReference>